<feature type="domain" description="Mycothiol-dependent maleylpyruvate isomerase metal-binding" evidence="2">
    <location>
        <begin position="7"/>
        <end position="131"/>
    </location>
</feature>
<dbReference type="SUPFAM" id="SSF109854">
    <property type="entry name" value="DinB/YfiT-like putative metalloenzymes"/>
    <property type="match status" value="1"/>
</dbReference>
<dbReference type="Gene3D" id="1.20.120.450">
    <property type="entry name" value="dinb family like domain"/>
    <property type="match status" value="1"/>
</dbReference>
<keyword evidence="4" id="KW-1185">Reference proteome</keyword>
<dbReference type="Proteomes" id="UP000666915">
    <property type="component" value="Unassembled WGS sequence"/>
</dbReference>
<dbReference type="InterPro" id="IPR017517">
    <property type="entry name" value="Maleyloyr_isom"/>
</dbReference>
<evidence type="ECO:0000313" key="4">
    <source>
        <dbReference type="Proteomes" id="UP000666915"/>
    </source>
</evidence>
<dbReference type="InterPro" id="IPR017520">
    <property type="entry name" value="CHP03086"/>
</dbReference>
<reference evidence="3 4" key="1">
    <citation type="submission" date="2021-03" db="EMBL/GenBank/DDBJ databases">
        <authorList>
            <person name="Kanchanasin P."/>
            <person name="Saeng-In P."/>
            <person name="Phongsopitanun W."/>
            <person name="Yuki M."/>
            <person name="Kudo T."/>
            <person name="Ohkuma M."/>
            <person name="Tanasupawat S."/>
        </authorList>
    </citation>
    <scope>NUCLEOTIDE SEQUENCE [LARGE SCALE GENOMIC DNA]</scope>
    <source>
        <strain evidence="3 4">L46</strain>
    </source>
</reference>
<name>A0ABS3RE75_9ACTN</name>
<organism evidence="3 4">
    <name type="scientific">Actinomadura nitritigenes</name>
    <dbReference type="NCBI Taxonomy" id="134602"/>
    <lineage>
        <taxon>Bacteria</taxon>
        <taxon>Bacillati</taxon>
        <taxon>Actinomycetota</taxon>
        <taxon>Actinomycetes</taxon>
        <taxon>Streptosporangiales</taxon>
        <taxon>Thermomonosporaceae</taxon>
        <taxon>Actinomadura</taxon>
    </lineage>
</organism>
<protein>
    <submittedName>
        <fullName evidence="3">TIGR03086 family protein</fullName>
    </submittedName>
</protein>
<comment type="caution">
    <text evidence="3">The sequence shown here is derived from an EMBL/GenBank/DDBJ whole genome shotgun (WGS) entry which is preliminary data.</text>
</comment>
<dbReference type="InterPro" id="IPR034660">
    <property type="entry name" value="DinB/YfiT-like"/>
</dbReference>
<dbReference type="Pfam" id="PF11716">
    <property type="entry name" value="MDMPI_N"/>
    <property type="match status" value="1"/>
</dbReference>
<gene>
    <name evidence="3" type="ORF">J4557_43515</name>
</gene>
<evidence type="ECO:0000259" key="2">
    <source>
        <dbReference type="Pfam" id="PF11716"/>
    </source>
</evidence>
<dbReference type="NCBIfam" id="TIGR03086">
    <property type="entry name" value="TIGR03086 family metal-binding protein"/>
    <property type="match status" value="1"/>
</dbReference>
<accession>A0ABS3RE75</accession>
<evidence type="ECO:0000313" key="3">
    <source>
        <dbReference type="EMBL" id="MBO2444410.1"/>
    </source>
</evidence>
<evidence type="ECO:0000256" key="1">
    <source>
        <dbReference type="SAM" id="MobiDB-lite"/>
    </source>
</evidence>
<dbReference type="InterPro" id="IPR024344">
    <property type="entry name" value="MDMPI_metal-binding"/>
</dbReference>
<feature type="region of interest" description="Disordered" evidence="1">
    <location>
        <begin position="58"/>
        <end position="77"/>
    </location>
</feature>
<sequence>MPQNPDLAPAARRLADLLAAVRDDRLGAPTPCADTSLATLIDHVDGLSLAFAQAAAKDVPEGGSQPPSPDGANLAPDWRTRVPERLGALGDAWREPSAWEGTTEAGGVRMPAEVMGRVALNELVVHGWDIAAASGQPYVCGDDEVQECLVFVGQAVEQSGGQGSPGLFGPPVAVPDGASPLDRLIALTGRDPSWTAR</sequence>
<proteinExistence type="predicted"/>
<dbReference type="NCBIfam" id="TIGR03083">
    <property type="entry name" value="maleylpyruvate isomerase family mycothiol-dependent enzyme"/>
    <property type="match status" value="1"/>
</dbReference>
<dbReference type="RefSeq" id="WP_208272804.1">
    <property type="nucleotide sequence ID" value="NZ_BAAAGM010000102.1"/>
</dbReference>
<dbReference type="EMBL" id="JAGEOK010000045">
    <property type="protein sequence ID" value="MBO2444410.1"/>
    <property type="molecule type" value="Genomic_DNA"/>
</dbReference>